<evidence type="ECO:0000313" key="10">
    <source>
        <dbReference type="EMBL" id="KAG8460237.1"/>
    </source>
</evidence>
<feature type="chain" id="PRO_5035180417" description="Peptidase S8/S53 domain-containing protein" evidence="8">
    <location>
        <begin position="22"/>
        <end position="1235"/>
    </location>
</feature>
<dbReference type="PANTHER" id="PTHR43806">
    <property type="entry name" value="PEPTIDASE S8"/>
    <property type="match status" value="1"/>
</dbReference>
<keyword evidence="8" id="KW-0732">Signal</keyword>
<evidence type="ECO:0000256" key="3">
    <source>
        <dbReference type="ARBA" id="ARBA00022801"/>
    </source>
</evidence>
<keyword evidence="4 5" id="KW-0720">Serine protease</keyword>
<accession>A0A8J6C2X2</accession>
<dbReference type="InterPro" id="IPR000209">
    <property type="entry name" value="Peptidase_S8/S53_dom"/>
</dbReference>
<feature type="compositionally biased region" description="Pro residues" evidence="7">
    <location>
        <begin position="984"/>
        <end position="1061"/>
    </location>
</feature>
<dbReference type="InterPro" id="IPR050131">
    <property type="entry name" value="Peptidase_S8_subtilisin-like"/>
</dbReference>
<dbReference type="SUPFAM" id="SSF52743">
    <property type="entry name" value="Subtilisin-like"/>
    <property type="match status" value="1"/>
</dbReference>
<gene>
    <name evidence="10" type="ORF">KFE25_004485</name>
</gene>
<name>A0A8J6C2X2_DIALT</name>
<keyword evidence="11" id="KW-1185">Reference proteome</keyword>
<dbReference type="GO" id="GO:0005615">
    <property type="term" value="C:extracellular space"/>
    <property type="evidence" value="ECO:0007669"/>
    <property type="project" value="TreeGrafter"/>
</dbReference>
<dbReference type="Proteomes" id="UP000751190">
    <property type="component" value="Unassembled WGS sequence"/>
</dbReference>
<feature type="compositionally biased region" description="Pro residues" evidence="7">
    <location>
        <begin position="1226"/>
        <end position="1235"/>
    </location>
</feature>
<evidence type="ECO:0000313" key="11">
    <source>
        <dbReference type="Proteomes" id="UP000751190"/>
    </source>
</evidence>
<organism evidence="10 11">
    <name type="scientific">Diacronema lutheri</name>
    <name type="common">Unicellular marine alga</name>
    <name type="synonym">Monochrysis lutheri</name>
    <dbReference type="NCBI Taxonomy" id="2081491"/>
    <lineage>
        <taxon>Eukaryota</taxon>
        <taxon>Haptista</taxon>
        <taxon>Haptophyta</taxon>
        <taxon>Pavlovophyceae</taxon>
        <taxon>Pavlovales</taxon>
        <taxon>Pavlovaceae</taxon>
        <taxon>Diacronema</taxon>
    </lineage>
</organism>
<comment type="caution">
    <text evidence="10">The sequence shown here is derived from an EMBL/GenBank/DDBJ whole genome shotgun (WGS) entry which is preliminary data.</text>
</comment>
<dbReference type="Gene3D" id="3.40.50.200">
    <property type="entry name" value="Peptidase S8/S53 domain"/>
    <property type="match status" value="1"/>
</dbReference>
<protein>
    <recommendedName>
        <fullName evidence="9">Peptidase S8/S53 domain-containing protein</fullName>
    </recommendedName>
</protein>
<dbReference type="GO" id="GO:0004252">
    <property type="term" value="F:serine-type endopeptidase activity"/>
    <property type="evidence" value="ECO:0007669"/>
    <property type="project" value="UniProtKB-UniRule"/>
</dbReference>
<dbReference type="Pfam" id="PF00082">
    <property type="entry name" value="Peptidase_S8"/>
    <property type="match status" value="1"/>
</dbReference>
<feature type="compositionally biased region" description="Pro residues" evidence="7">
    <location>
        <begin position="838"/>
        <end position="881"/>
    </location>
</feature>
<feature type="region of interest" description="Disordered" evidence="7">
    <location>
        <begin position="552"/>
        <end position="586"/>
    </location>
</feature>
<feature type="active site" description="Charge relay system" evidence="5">
    <location>
        <position position="177"/>
    </location>
</feature>
<dbReference type="InterPro" id="IPR015500">
    <property type="entry name" value="Peptidase_S8_subtilisin-rel"/>
</dbReference>
<evidence type="ECO:0000256" key="5">
    <source>
        <dbReference type="PROSITE-ProRule" id="PRU01240"/>
    </source>
</evidence>
<evidence type="ECO:0000259" key="9">
    <source>
        <dbReference type="Pfam" id="PF00082"/>
    </source>
</evidence>
<dbReference type="InterPro" id="IPR034193">
    <property type="entry name" value="PCSK9_ProteinaseK-like"/>
</dbReference>
<sequence length="1235" mass="127073">MRVAALILLLLRLLIAPESSAAERVIIFSQAEPTAQLLADAPAGSVSVRRALDVRLKAARGGAFSADVTEEGARYFASRGATVAPDRVMSTRPLRGGDEPRAHLAHARARAADATQRAPVRPASTASAAAAAAGDSLYFSVPWGLDRIDQRSLPLDERYRPPARGGGGAGVHIFIVDTGINAAHVEFAGGRLGDGIDFVDDDASPDDCSGHGTHTAGTAAGATVGVAREAIVHAVRVLGCDNRGLESDVLAGVAWAFAHPAPMRKKVVSISLGAPRRPGGETDALWSAFVDEGLLIVSAAGNSGADACDELPAHIPSIIAVGASNEHDAAAAFSNAGACVDLFAPGFGVRSAWIGARAHYAKLSGTSMACPHVAGVAAQLLAAAPNGLTPAEVRDALRNASVAGALIDSKEPGAQPGRNVPNLLLQTVGDPPPPPNATRVVPIAVEVLPDRFPEETSWQLAELLGETDEPNVLFARLLNASERIRPTRWDLELRVDSPARYALTVYDTFGDGLASCPPMAACEFRLFLDGEQIGSGALFGFNQTVPFAIGFPAPPPSPPAPPPAPPAAPPPPSPPPGPPAAPPSPQPAGLATLRCLIVPDNYPQETSWRLVRDGVDIVRRARLVEGQGATTWNVSLTQGSYTWEILDAFGDGICCSVGAGRYELALDGVILAQGGTFEAVEAVRFAVGLPLPPPAQSPPPPLPPPPPPPSPPPSPPPVPPSPPASPPAPPTPPSPPSPPGESLVVRITPDDFPSETSWTLSQGTTVLASGTLGINQEKPKEWTIALLPGDYAFTISDTYGDGLQEGGGKYELLLGGRLIAEGGAFAFAETVAFSVGAPNPPPPNPPPPSPPPPSSPPPSPPAPPAPPPGPPAPPRPPPAPPGERFEVQIQPDAWPGEVSWALSRDGEPIASEQVLTPAPGGGVQSWVLLLQRGAYTWTITDQGNDGLCCKYGRGGYVLLLRGEQIAKGGVFGTSESVQISLGLPAPPPSPPLSPSPPPAPPIPPIPPQLPPPPPPPPSPLPAPPPPSPSPPPPPPAKQSPPSPPSSPPAPQMPPPSPPSPPIAVRVEIAADSLPEETSFQLWRDGALLHAEQMRPRQGATTWEYELRPGCYTFRIFDSWGDGCCCLYGLGRYNLIVGGERVATGCEFGSADVVPFSVPASLECVGMPPAIVAPIAPPPLPTPPGAMSPTPPGIIMLQPAFPPAVAPSPAAAPSPGRVGIARAGAAPSPPAKPRAP</sequence>
<dbReference type="OrthoDB" id="206201at2759"/>
<dbReference type="GO" id="GO:0006508">
    <property type="term" value="P:proteolysis"/>
    <property type="evidence" value="ECO:0007669"/>
    <property type="project" value="UniProtKB-KW"/>
</dbReference>
<proteinExistence type="inferred from homology"/>
<dbReference type="InterPro" id="IPR023828">
    <property type="entry name" value="Peptidase_S8_Ser-AS"/>
</dbReference>
<feature type="region of interest" description="Disordered" evidence="7">
    <location>
        <begin position="981"/>
        <end position="1062"/>
    </location>
</feature>
<feature type="region of interest" description="Disordered" evidence="7">
    <location>
        <begin position="694"/>
        <end position="744"/>
    </location>
</feature>
<dbReference type="InterPro" id="IPR036852">
    <property type="entry name" value="Peptidase_S8/S53_dom_sf"/>
</dbReference>
<reference evidence="10" key="1">
    <citation type="submission" date="2021-05" db="EMBL/GenBank/DDBJ databases">
        <title>The genome of the haptophyte Pavlova lutheri (Diacronema luteri, Pavlovales) - a model for lipid biosynthesis in eukaryotic algae.</title>
        <authorList>
            <person name="Hulatt C.J."/>
            <person name="Posewitz M.C."/>
        </authorList>
    </citation>
    <scope>NUCLEOTIDE SEQUENCE</scope>
    <source>
        <strain evidence="10">NIVA-4/92</strain>
    </source>
</reference>
<feature type="region of interest" description="Disordered" evidence="7">
    <location>
        <begin position="1204"/>
        <end position="1235"/>
    </location>
</feature>
<dbReference type="OMA" id="WIGARAH"/>
<feature type="compositionally biased region" description="Low complexity" evidence="7">
    <location>
        <begin position="1212"/>
        <end position="1225"/>
    </location>
</feature>
<dbReference type="FunFam" id="3.40.50.200:FF:000016">
    <property type="entry name" value="Proprotein convertase subtilisin/kexin type 9"/>
    <property type="match status" value="1"/>
</dbReference>
<dbReference type="PANTHER" id="PTHR43806:SF11">
    <property type="entry name" value="CEREVISIN-RELATED"/>
    <property type="match status" value="1"/>
</dbReference>
<evidence type="ECO:0000256" key="8">
    <source>
        <dbReference type="SAM" id="SignalP"/>
    </source>
</evidence>
<feature type="signal peptide" evidence="8">
    <location>
        <begin position="1"/>
        <end position="21"/>
    </location>
</feature>
<evidence type="ECO:0000256" key="6">
    <source>
        <dbReference type="RuleBase" id="RU003355"/>
    </source>
</evidence>
<dbReference type="InterPro" id="IPR023827">
    <property type="entry name" value="Peptidase_S8_Asp-AS"/>
</dbReference>
<keyword evidence="2 5" id="KW-0645">Protease</keyword>
<dbReference type="CDD" id="cd04077">
    <property type="entry name" value="Peptidases_S8_PCSK9_ProteinaseK_like"/>
    <property type="match status" value="1"/>
</dbReference>
<feature type="domain" description="Peptidase S8/S53" evidence="9">
    <location>
        <begin position="168"/>
        <end position="401"/>
    </location>
</feature>
<evidence type="ECO:0000256" key="1">
    <source>
        <dbReference type="ARBA" id="ARBA00011073"/>
    </source>
</evidence>
<feature type="compositionally biased region" description="Pro residues" evidence="7">
    <location>
        <begin position="694"/>
        <end position="739"/>
    </location>
</feature>
<dbReference type="PROSITE" id="PS00136">
    <property type="entry name" value="SUBTILASE_ASP"/>
    <property type="match status" value="1"/>
</dbReference>
<dbReference type="PRINTS" id="PR00723">
    <property type="entry name" value="SUBTILISIN"/>
</dbReference>
<keyword evidence="3 5" id="KW-0378">Hydrolase</keyword>
<dbReference type="PROSITE" id="PS51892">
    <property type="entry name" value="SUBTILASE"/>
    <property type="match status" value="1"/>
</dbReference>
<dbReference type="AlphaFoldDB" id="A0A8J6C2X2"/>
<evidence type="ECO:0000256" key="4">
    <source>
        <dbReference type="ARBA" id="ARBA00022825"/>
    </source>
</evidence>
<evidence type="ECO:0000256" key="7">
    <source>
        <dbReference type="SAM" id="MobiDB-lite"/>
    </source>
</evidence>
<feature type="active site" description="Charge relay system" evidence="5">
    <location>
        <position position="367"/>
    </location>
</feature>
<comment type="similarity">
    <text evidence="1 5 6">Belongs to the peptidase S8 family.</text>
</comment>
<dbReference type="EMBL" id="JAGTXO010000034">
    <property type="protein sequence ID" value="KAG8460237.1"/>
    <property type="molecule type" value="Genomic_DNA"/>
</dbReference>
<dbReference type="PROSITE" id="PS00138">
    <property type="entry name" value="SUBTILASE_SER"/>
    <property type="match status" value="1"/>
</dbReference>
<evidence type="ECO:0000256" key="2">
    <source>
        <dbReference type="ARBA" id="ARBA00022670"/>
    </source>
</evidence>
<feature type="region of interest" description="Disordered" evidence="7">
    <location>
        <begin position="838"/>
        <end position="885"/>
    </location>
</feature>
<feature type="active site" description="Charge relay system" evidence="5">
    <location>
        <position position="211"/>
    </location>
</feature>